<dbReference type="SMART" id="SM00448">
    <property type="entry name" value="REC"/>
    <property type="match status" value="1"/>
</dbReference>
<evidence type="ECO:0000256" key="8">
    <source>
        <dbReference type="SAM" id="Phobius"/>
    </source>
</evidence>
<dbReference type="InterPro" id="IPR013783">
    <property type="entry name" value="Ig-like_fold"/>
</dbReference>
<dbReference type="InterPro" id="IPR011006">
    <property type="entry name" value="CheY-like_superfamily"/>
</dbReference>
<evidence type="ECO:0000256" key="2">
    <source>
        <dbReference type="ARBA" id="ARBA00012438"/>
    </source>
</evidence>
<comment type="catalytic activity">
    <reaction evidence="1">
        <text>ATP + protein L-histidine = ADP + protein N-phospho-L-histidine.</text>
        <dbReference type="EC" id="2.7.13.3"/>
    </reaction>
</comment>
<dbReference type="InterPro" id="IPR036097">
    <property type="entry name" value="HisK_dim/P_sf"/>
</dbReference>
<reference evidence="12 13" key="1">
    <citation type="submission" date="2019-11" db="EMBL/GenBank/DDBJ databases">
        <title>Maribacter lutea sp. nov., a marine bacterium isolated from intertidal sand.</title>
        <authorList>
            <person name="Liu A."/>
        </authorList>
    </citation>
    <scope>NUCLEOTIDE SEQUENCE [LARGE SCALE GENOMIC DNA]</scope>
    <source>
        <strain evidence="12 13">RZ05</strain>
    </source>
</reference>
<dbReference type="Gene3D" id="3.30.565.10">
    <property type="entry name" value="Histidine kinase-like ATPase, C-terminal domain"/>
    <property type="match status" value="1"/>
</dbReference>
<evidence type="ECO:0000313" key="12">
    <source>
        <dbReference type="EMBL" id="MRX66231.1"/>
    </source>
</evidence>
<dbReference type="InterPro" id="IPR003661">
    <property type="entry name" value="HisK_dim/P_dom"/>
</dbReference>
<dbReference type="Pfam" id="PF00072">
    <property type="entry name" value="Response_reg"/>
    <property type="match status" value="1"/>
</dbReference>
<dbReference type="Proteomes" id="UP000443153">
    <property type="component" value="Unassembled WGS sequence"/>
</dbReference>
<dbReference type="InterPro" id="IPR018060">
    <property type="entry name" value="HTH_AraC"/>
</dbReference>
<keyword evidence="13" id="KW-1185">Reference proteome</keyword>
<dbReference type="Pfam" id="PF12833">
    <property type="entry name" value="HTH_18"/>
    <property type="match status" value="1"/>
</dbReference>
<dbReference type="CDD" id="cd00082">
    <property type="entry name" value="HisKA"/>
    <property type="match status" value="1"/>
</dbReference>
<dbReference type="Pfam" id="PF02518">
    <property type="entry name" value="HATPase_c"/>
    <property type="match status" value="1"/>
</dbReference>
<dbReference type="SUPFAM" id="SSF55874">
    <property type="entry name" value="ATPase domain of HSP90 chaperone/DNA topoisomerase II/histidine kinase"/>
    <property type="match status" value="1"/>
</dbReference>
<dbReference type="GO" id="GO:0000155">
    <property type="term" value="F:phosphorelay sensor kinase activity"/>
    <property type="evidence" value="ECO:0007669"/>
    <property type="project" value="InterPro"/>
</dbReference>
<dbReference type="PROSITE" id="PS50110">
    <property type="entry name" value="RESPONSE_REGULATORY"/>
    <property type="match status" value="1"/>
</dbReference>
<protein>
    <recommendedName>
        <fullName evidence="2">histidine kinase</fullName>
        <ecNumber evidence="2">2.7.13.3</ecNumber>
    </recommendedName>
</protein>
<dbReference type="OrthoDB" id="358279at2"/>
<organism evidence="12 13">
    <name type="scientific">Maribacter luteus</name>
    <dbReference type="NCBI Taxonomy" id="2594478"/>
    <lineage>
        <taxon>Bacteria</taxon>
        <taxon>Pseudomonadati</taxon>
        <taxon>Bacteroidota</taxon>
        <taxon>Flavobacteriia</taxon>
        <taxon>Flavobacteriales</taxon>
        <taxon>Flavobacteriaceae</taxon>
        <taxon>Maribacter</taxon>
    </lineage>
</organism>
<keyword evidence="8" id="KW-0472">Membrane</keyword>
<gene>
    <name evidence="12" type="ORF">GJ691_18910</name>
</gene>
<keyword evidence="5" id="KW-0238">DNA-binding</keyword>
<evidence type="ECO:0000313" key="13">
    <source>
        <dbReference type="Proteomes" id="UP000443153"/>
    </source>
</evidence>
<dbReference type="InterPro" id="IPR005467">
    <property type="entry name" value="His_kinase_dom"/>
</dbReference>
<evidence type="ECO:0000256" key="4">
    <source>
        <dbReference type="ARBA" id="ARBA00023015"/>
    </source>
</evidence>
<sequence length="1271" mass="145234">MSIAQDSLGFIWFNTEDGLNKYDGREFNHYNVPSSHAKREVKYISGELFVDRSGIIWVVANSGKLNRYQQKTDSFHEVSKFEQVITIAQDTDHNYYIGTYGEGLFKIDHQTKDTVQILKPKDKHFAVCSFVETDNNSIFATTDDGIIEIKGENYRFIELAPETIFSRFAKSKTGTVFLGSYEKGLFFKTPNDTGFEAFRGFANQPLPQDLIVKDLLFDKEDRLWITTERHGIYLVDFNLKTVQNFTSNKKDPNALPSDSLFFLHEDSTGTIWMGTQGAGVCYYDAYLTKFNVLTNDQVPQSVNIDAIRAITTDGKNTIWVGTDGKGLTRINPYREEYFTYTTLNSNLLGDRIVSLFFDKGSLWIGHLNHGLQIMDANGKMTSFKETSLFTVLKIFKDTVGNIWLCTNHGLLQFDRNKGVVKQFTSENSSLASNYYISTIEQDINTIEQGSLNTLWVGTEFDGLYQLDIKEDKFSKIDAIPDRIFSLYYDNSTLWIGTNGKGLKSYHIEDGTVTTYTKKEGLPNDIIYGILPDSSGNLWLSSNKGITKISIENDTISDIENYSNYFGLQSYEFNAGAYHNAANGILYFGGIKGLNWFNSKQLKKNPARPKTAITKMEVFNKEHPLTSELKLQHNQNTVSFTFASLQFSQPELNQYKYRLVNNDSHWIDASNNNIAHYTNLPPNNYEFQVLSSNYDGVWNEAPTTYSFTILKPWYTTNLAMAIYVLLFALLAYLLFYYLKWRLDVKNQLRLEHEETERLKKLDELKTNLYANISHEFRTPLSLIAGPVENQLKKENLTERDRRELGLVKKHTDRLVELINQMMDISILDSGQRTLNLSRGNLNALLAQLVEAFQYKARGRKITIQSTIHDLKDCWFDRDMMEKTISNLLSNAIKYAPENSDVLVHANEQEGAFILIVENETRQMNGKNLSKLFQRFYQDNEASEGVGIGLALVKELVELAQGTISAHTLEDSKIQFTLFIPVKQTEFIESSTGNDNVQTNQKNIDQFKADKVEKEVLIDTRSINLPQLLIVDDTLDMRAFIVSNFEGEYKILEAENGKEGVDMAVRHLPDLIISDVMMPIKNGFELCDEIKQNALTSHIPVILLTAKVGEENEIQGFKTGADDYITKPFNPEKLKIRTKNLIDVQKRLANHYKSSLNINPDLAITNTETKFLEQLINVMDEHITDTEFNNESFSRLMQMSERQLHRKLKAIIGMTPTEFVRNERIKLASNLLKKSDATVSEIAYQVGFNTPSYFIKCFKETYGCTPNEFSIKT</sequence>
<dbReference type="InterPro" id="IPR011110">
    <property type="entry name" value="Reg_prop"/>
</dbReference>
<feature type="domain" description="Histidine kinase" evidence="10">
    <location>
        <begin position="770"/>
        <end position="982"/>
    </location>
</feature>
<dbReference type="SUPFAM" id="SSF47384">
    <property type="entry name" value="Homodimeric domain of signal transducing histidine kinase"/>
    <property type="match status" value="1"/>
</dbReference>
<dbReference type="EMBL" id="WKJH01000030">
    <property type="protein sequence ID" value="MRX66231.1"/>
    <property type="molecule type" value="Genomic_DNA"/>
</dbReference>
<dbReference type="GO" id="GO:0003700">
    <property type="term" value="F:DNA-binding transcription factor activity"/>
    <property type="evidence" value="ECO:0007669"/>
    <property type="project" value="InterPro"/>
</dbReference>
<evidence type="ECO:0000256" key="3">
    <source>
        <dbReference type="ARBA" id="ARBA00022553"/>
    </source>
</evidence>
<keyword evidence="6" id="KW-0804">Transcription</keyword>
<dbReference type="Gene3D" id="2.60.40.10">
    <property type="entry name" value="Immunoglobulins"/>
    <property type="match status" value="1"/>
</dbReference>
<dbReference type="InterPro" id="IPR018062">
    <property type="entry name" value="HTH_AraC-typ_CS"/>
</dbReference>
<dbReference type="InterPro" id="IPR036890">
    <property type="entry name" value="HATPase_C_sf"/>
</dbReference>
<dbReference type="PRINTS" id="PR00032">
    <property type="entry name" value="HTHARAC"/>
</dbReference>
<feature type="transmembrane region" description="Helical" evidence="8">
    <location>
        <begin position="717"/>
        <end position="737"/>
    </location>
</feature>
<dbReference type="SMART" id="SM00388">
    <property type="entry name" value="HisKA"/>
    <property type="match status" value="1"/>
</dbReference>
<dbReference type="EC" id="2.7.13.3" evidence="2"/>
<evidence type="ECO:0000259" key="11">
    <source>
        <dbReference type="PROSITE" id="PS50110"/>
    </source>
</evidence>
<dbReference type="SUPFAM" id="SSF52172">
    <property type="entry name" value="CheY-like"/>
    <property type="match status" value="1"/>
</dbReference>
<dbReference type="Pfam" id="PF07494">
    <property type="entry name" value="Reg_prop"/>
    <property type="match status" value="1"/>
</dbReference>
<dbReference type="InterPro" id="IPR015943">
    <property type="entry name" value="WD40/YVTN_repeat-like_dom_sf"/>
</dbReference>
<dbReference type="Pfam" id="PF07495">
    <property type="entry name" value="Y_Y_Y"/>
    <property type="match status" value="1"/>
</dbReference>
<keyword evidence="4" id="KW-0805">Transcription regulation</keyword>
<dbReference type="PANTHER" id="PTHR43547:SF2">
    <property type="entry name" value="HYBRID SIGNAL TRANSDUCTION HISTIDINE KINASE C"/>
    <property type="match status" value="1"/>
</dbReference>
<dbReference type="Gene3D" id="1.10.10.60">
    <property type="entry name" value="Homeodomain-like"/>
    <property type="match status" value="1"/>
</dbReference>
<dbReference type="InterPro" id="IPR003594">
    <property type="entry name" value="HATPase_dom"/>
</dbReference>
<feature type="domain" description="HTH araC/xylS-type" evidence="9">
    <location>
        <begin position="1171"/>
        <end position="1270"/>
    </location>
</feature>
<dbReference type="PROSITE" id="PS00041">
    <property type="entry name" value="HTH_ARAC_FAMILY_1"/>
    <property type="match status" value="1"/>
</dbReference>
<dbReference type="PROSITE" id="PS50109">
    <property type="entry name" value="HIS_KIN"/>
    <property type="match status" value="1"/>
</dbReference>
<feature type="modified residue" description="4-aspartylphosphate" evidence="7">
    <location>
        <position position="1073"/>
    </location>
</feature>
<evidence type="ECO:0000256" key="7">
    <source>
        <dbReference type="PROSITE-ProRule" id="PRU00169"/>
    </source>
</evidence>
<dbReference type="Gene3D" id="3.40.50.2300">
    <property type="match status" value="1"/>
</dbReference>
<dbReference type="PANTHER" id="PTHR43547">
    <property type="entry name" value="TWO-COMPONENT HISTIDINE KINASE"/>
    <property type="match status" value="1"/>
</dbReference>
<dbReference type="PROSITE" id="PS01124">
    <property type="entry name" value="HTH_ARAC_FAMILY_2"/>
    <property type="match status" value="1"/>
</dbReference>
<evidence type="ECO:0000256" key="1">
    <source>
        <dbReference type="ARBA" id="ARBA00000085"/>
    </source>
</evidence>
<evidence type="ECO:0000259" key="10">
    <source>
        <dbReference type="PROSITE" id="PS50109"/>
    </source>
</evidence>
<dbReference type="InterPro" id="IPR020449">
    <property type="entry name" value="Tscrpt_reg_AraC-type_HTH"/>
</dbReference>
<keyword evidence="3 7" id="KW-0597">Phosphoprotein</keyword>
<dbReference type="InterPro" id="IPR011123">
    <property type="entry name" value="Y_Y_Y"/>
</dbReference>
<dbReference type="SUPFAM" id="SSF63829">
    <property type="entry name" value="Calcium-dependent phosphotriesterase"/>
    <property type="match status" value="2"/>
</dbReference>
<feature type="domain" description="Response regulatory" evidence="11">
    <location>
        <begin position="1025"/>
        <end position="1140"/>
    </location>
</feature>
<dbReference type="Pfam" id="PF00512">
    <property type="entry name" value="HisKA"/>
    <property type="match status" value="1"/>
</dbReference>
<keyword evidence="8" id="KW-1133">Transmembrane helix</keyword>
<evidence type="ECO:0000256" key="6">
    <source>
        <dbReference type="ARBA" id="ARBA00023163"/>
    </source>
</evidence>
<dbReference type="InterPro" id="IPR009057">
    <property type="entry name" value="Homeodomain-like_sf"/>
</dbReference>
<evidence type="ECO:0000259" key="9">
    <source>
        <dbReference type="PROSITE" id="PS01124"/>
    </source>
</evidence>
<dbReference type="AlphaFoldDB" id="A0A6I2MQU7"/>
<dbReference type="SMART" id="SM00387">
    <property type="entry name" value="HATPase_c"/>
    <property type="match status" value="1"/>
</dbReference>
<keyword evidence="8" id="KW-0812">Transmembrane</keyword>
<dbReference type="Gene3D" id="2.130.10.10">
    <property type="entry name" value="YVTN repeat-like/Quinoprotein amine dehydrogenase"/>
    <property type="match status" value="2"/>
</dbReference>
<dbReference type="SUPFAM" id="SSF46689">
    <property type="entry name" value="Homeodomain-like"/>
    <property type="match status" value="1"/>
</dbReference>
<dbReference type="SMART" id="SM00342">
    <property type="entry name" value="HTH_ARAC"/>
    <property type="match status" value="1"/>
</dbReference>
<evidence type="ECO:0000256" key="5">
    <source>
        <dbReference type="ARBA" id="ARBA00023125"/>
    </source>
</evidence>
<dbReference type="Gene3D" id="1.10.287.130">
    <property type="match status" value="1"/>
</dbReference>
<dbReference type="InterPro" id="IPR001789">
    <property type="entry name" value="Sig_transdc_resp-reg_receiver"/>
</dbReference>
<accession>A0A6I2MQU7</accession>
<comment type="caution">
    <text evidence="12">The sequence shown here is derived from an EMBL/GenBank/DDBJ whole genome shotgun (WGS) entry which is preliminary data.</text>
</comment>
<name>A0A6I2MQU7_9FLAO</name>
<dbReference type="GO" id="GO:0043565">
    <property type="term" value="F:sequence-specific DNA binding"/>
    <property type="evidence" value="ECO:0007669"/>
    <property type="project" value="InterPro"/>
</dbReference>
<proteinExistence type="predicted"/>